<dbReference type="OMA" id="CINRANA"/>
<protein>
    <recommendedName>
        <fullName evidence="7">von Willebrand factor D and EGF domain-containing protein</fullName>
    </recommendedName>
</protein>
<dbReference type="InterPro" id="IPR058727">
    <property type="entry name" value="Helical_Vwde"/>
</dbReference>
<sequence>MQKTSLGGHFTKIILALKVWFTQECSPGRHQFLQSPYRSVHFDSLRLQQLAIQDLICDHSLPPGWYRFLLFARPAKMPTKCVEMNHCATQAPMCLSLNDSETLPPPGEIKQLTACATWQFLFSTTKDCCLFQIPVSVRNCGKFFVYLLQPTQGCMGCCAEGKKTSVIHMNCQLSASLPPPPPGRPEVVVQLIESRLFCRCAFDVSPTNNSVGFLIAWSRLSSLEIKEELKQETTVQPFSLLELDGINLRLGDRIFCSASIFFLEKPHVQSIKVCSKDGKEYQLRIESTIPIVCPEFSELDQECKISLKLTTVDQGKEQLGLNLSLSSCHMDLHQTSSCANGTCSNAFVYYTAVTDFSQDGNRVTNIVVEPVVNEDFLWNSYIPDSIQIRVKDVLTAYLHINKFNMYIWFVTYYCDILYQFLTQLTSVNDRMYDNFKTGTFVLYKSMSRDFEVHVCQWDCGSLHYPVSCNCGFVAKEEGDVVTLDMCGGQLHESQPYLFVKSQDVTSNIKISESYLGRKIWFSSGAFIRADLREWGMSLTIRAPSLDYRNTMGLCESNLFFMFDTMPVSLPSPRKQSYCSCSLDTTSLYPSSNHLESVSQSEIVSACKDPKHVKFASLIPELDVTSEYINSEAPVRGINKHTSREKNNLYFFPQEKKHVNLTNLDLNLQKHPGNEKQDASKTLDKGRHTQDQGNHSQETRWDRQNRWKQQNFSEFLPVFAFQSLSQSDLEEFTYFFPEDHTEDVHQEFVPTWPTPSGHTEYSTLALCQHALANSSMGMHCLAFLGKRLDSVIEMCVKDVLLKDDLSWAEAGVALLENECEKRILEEGKYNREEYSKSIKDILLSLKCPNLCSGHGQCTEWECACSPGFSSYDCSDSHGK</sequence>
<feature type="domain" description="Vwde helical" evidence="5">
    <location>
        <begin position="752"/>
        <end position="836"/>
    </location>
</feature>
<dbReference type="Pfam" id="PF26129">
    <property type="entry name" value="Vwde"/>
    <property type="match status" value="1"/>
</dbReference>
<evidence type="ECO:0000313" key="6">
    <source>
        <dbReference type="Ensembl" id="ENSBMSP00010014719.1"/>
    </source>
</evidence>
<evidence type="ECO:0000256" key="1">
    <source>
        <dbReference type="ARBA" id="ARBA00022729"/>
    </source>
</evidence>
<evidence type="ECO:0000256" key="3">
    <source>
        <dbReference type="SAM" id="MobiDB-lite"/>
    </source>
</evidence>
<proteinExistence type="predicted"/>
<dbReference type="Ensembl" id="ENSBMST00010016300.1">
    <property type="protein sequence ID" value="ENSBMSP00010014719.1"/>
    <property type="gene ID" value="ENSBMSG00010010723.1"/>
</dbReference>
<reference evidence="6" key="1">
    <citation type="submission" date="2023-09" db="UniProtKB">
        <authorList>
            <consortium name="Ensembl"/>
        </authorList>
    </citation>
    <scope>IDENTIFICATION</scope>
</reference>
<dbReference type="AlphaFoldDB" id="A0A8C0D1E4"/>
<keyword evidence="2" id="KW-1015">Disulfide bond</keyword>
<feature type="domain" description="VWDE-like Ig-like" evidence="4">
    <location>
        <begin position="178"/>
        <end position="276"/>
    </location>
</feature>
<keyword evidence="1" id="KW-0732">Signal</keyword>
<dbReference type="PANTHER" id="PTHR14949">
    <property type="entry name" value="EGF-LIKE-DOMAIN, MULTIPLE 7, 8"/>
    <property type="match status" value="1"/>
</dbReference>
<dbReference type="PANTHER" id="PTHR14949:SF53">
    <property type="entry name" value="VON WILLEBRAND FACTOR D AND EGF DOMAIN-CONTAINING PROTEIN"/>
    <property type="match status" value="1"/>
</dbReference>
<dbReference type="InterPro" id="IPR050969">
    <property type="entry name" value="Dev_Signal_Modulators"/>
</dbReference>
<name>A0A8C0D1E4_BALMU</name>
<accession>A0A8C0D1E4</accession>
<evidence type="ECO:0000259" key="5">
    <source>
        <dbReference type="Pfam" id="PF26129"/>
    </source>
</evidence>
<dbReference type="FunFam" id="2.60.120.260:FF:000100">
    <property type="entry name" value="von Willebrand factor D and EGF domain-containing protein"/>
    <property type="match status" value="1"/>
</dbReference>
<dbReference type="Pfam" id="PF25776">
    <property type="entry name" value="Ig_VWDE"/>
    <property type="match status" value="1"/>
</dbReference>
<feature type="region of interest" description="Disordered" evidence="3">
    <location>
        <begin position="667"/>
        <end position="702"/>
    </location>
</feature>
<evidence type="ECO:0000256" key="2">
    <source>
        <dbReference type="ARBA" id="ARBA00023157"/>
    </source>
</evidence>
<evidence type="ECO:0008006" key="7">
    <source>
        <dbReference type="Google" id="ProtNLM"/>
    </source>
</evidence>
<dbReference type="Gene3D" id="2.60.120.260">
    <property type="entry name" value="Galactose-binding domain-like"/>
    <property type="match status" value="1"/>
</dbReference>
<dbReference type="GO" id="GO:0005576">
    <property type="term" value="C:extracellular region"/>
    <property type="evidence" value="ECO:0007669"/>
    <property type="project" value="TreeGrafter"/>
</dbReference>
<dbReference type="GO" id="GO:0005102">
    <property type="term" value="F:signaling receptor binding"/>
    <property type="evidence" value="ECO:0007669"/>
    <property type="project" value="TreeGrafter"/>
</dbReference>
<evidence type="ECO:0000259" key="4">
    <source>
        <dbReference type="Pfam" id="PF25776"/>
    </source>
</evidence>
<dbReference type="GeneTree" id="ENSGT00940000163868"/>
<organism evidence="6">
    <name type="scientific">Balaenoptera musculus</name>
    <name type="common">Blue whale</name>
    <dbReference type="NCBI Taxonomy" id="9771"/>
    <lineage>
        <taxon>Eukaryota</taxon>
        <taxon>Metazoa</taxon>
        <taxon>Chordata</taxon>
        <taxon>Craniata</taxon>
        <taxon>Vertebrata</taxon>
        <taxon>Euteleostomi</taxon>
        <taxon>Mammalia</taxon>
        <taxon>Eutheria</taxon>
        <taxon>Laurasiatheria</taxon>
        <taxon>Artiodactyla</taxon>
        <taxon>Whippomorpha</taxon>
        <taxon>Cetacea</taxon>
        <taxon>Mysticeti</taxon>
        <taxon>Balaenopteridae</taxon>
        <taxon>Balaenoptera</taxon>
    </lineage>
</organism>
<feature type="compositionally biased region" description="Basic and acidic residues" evidence="3">
    <location>
        <begin position="671"/>
        <end position="689"/>
    </location>
</feature>
<dbReference type="InterPro" id="IPR057885">
    <property type="entry name" value="Ig_VWDE"/>
</dbReference>
<dbReference type="GO" id="GO:0009986">
    <property type="term" value="C:cell surface"/>
    <property type="evidence" value="ECO:0007669"/>
    <property type="project" value="TreeGrafter"/>
</dbReference>